<comment type="caution">
    <text evidence="2">The sequence shown here is derived from an EMBL/GenBank/DDBJ whole genome shotgun (WGS) entry which is preliminary data.</text>
</comment>
<accession>A0A2P7AZG4</accession>
<dbReference type="RefSeq" id="WP_106714928.1">
    <property type="nucleotide sequence ID" value="NZ_JACHXT010000002.1"/>
</dbReference>
<dbReference type="Proteomes" id="UP000241158">
    <property type="component" value="Unassembled WGS sequence"/>
</dbReference>
<name>A0A2P7AZG4_9HYPH</name>
<keyword evidence="1" id="KW-0472">Membrane</keyword>
<keyword evidence="3" id="KW-1185">Reference proteome</keyword>
<evidence type="ECO:0000256" key="1">
    <source>
        <dbReference type="SAM" id="Phobius"/>
    </source>
</evidence>
<proteinExistence type="predicted"/>
<keyword evidence="1" id="KW-1133">Transmembrane helix</keyword>
<dbReference type="OrthoDB" id="8116601at2"/>
<organism evidence="2 3">
    <name type="scientific">Phyllobacterium endophyticum</name>
    <dbReference type="NCBI Taxonomy" id="1149773"/>
    <lineage>
        <taxon>Bacteria</taxon>
        <taxon>Pseudomonadati</taxon>
        <taxon>Pseudomonadota</taxon>
        <taxon>Alphaproteobacteria</taxon>
        <taxon>Hyphomicrobiales</taxon>
        <taxon>Phyllobacteriaceae</taxon>
        <taxon>Phyllobacterium</taxon>
    </lineage>
</organism>
<sequence>MTELMSRLTVYLLYVMSSVPFVVWAARSACAGTVASEAEKPWPGVSRSIFCVVLPLLLIFLYAWNASIGERAPLQFLLLPPAIGSMAGYGIGFVIGKRTKH</sequence>
<evidence type="ECO:0000313" key="3">
    <source>
        <dbReference type="Proteomes" id="UP000241158"/>
    </source>
</evidence>
<protein>
    <submittedName>
        <fullName evidence="2">Uncharacterized protein</fullName>
    </submittedName>
</protein>
<dbReference type="EMBL" id="PGGN01000001">
    <property type="protein sequence ID" value="PSH59625.1"/>
    <property type="molecule type" value="Genomic_DNA"/>
</dbReference>
<feature type="transmembrane region" description="Helical" evidence="1">
    <location>
        <begin position="76"/>
        <end position="95"/>
    </location>
</feature>
<reference evidence="3" key="1">
    <citation type="submission" date="2017-11" db="EMBL/GenBank/DDBJ databases">
        <authorList>
            <person name="Kuznetsova I."/>
            <person name="Sazanova A."/>
            <person name="Chirak E."/>
            <person name="Safronova V."/>
            <person name="Willems A."/>
        </authorList>
    </citation>
    <scope>NUCLEOTIDE SEQUENCE [LARGE SCALE GENOMIC DNA]</scope>
    <source>
        <strain evidence="3">PEPV15</strain>
    </source>
</reference>
<feature type="transmembrane region" description="Helical" evidence="1">
    <location>
        <begin position="44"/>
        <end position="64"/>
    </location>
</feature>
<keyword evidence="1" id="KW-0812">Transmembrane</keyword>
<evidence type="ECO:0000313" key="2">
    <source>
        <dbReference type="EMBL" id="PSH59625.1"/>
    </source>
</evidence>
<gene>
    <name evidence="2" type="ORF">CU100_02275</name>
</gene>
<dbReference type="AlphaFoldDB" id="A0A2P7AZG4"/>